<dbReference type="GO" id="GO:0005794">
    <property type="term" value="C:Golgi apparatus"/>
    <property type="evidence" value="ECO:0007669"/>
    <property type="project" value="UniProtKB-SubCell"/>
</dbReference>
<dbReference type="PANTHER" id="PTHR13048">
    <property type="entry name" value="TRAFFICKING PROTEIN PARTICLE COMPLEX SUBUNIT 3"/>
    <property type="match status" value="1"/>
</dbReference>
<dbReference type="AlphaFoldDB" id="A0A7S0RI19"/>
<dbReference type="GO" id="GO:0005783">
    <property type="term" value="C:endoplasmic reticulum"/>
    <property type="evidence" value="ECO:0007669"/>
    <property type="project" value="UniProtKB-SubCell"/>
</dbReference>
<keyword evidence="4 8" id="KW-0813">Transport</keyword>
<feature type="region of interest" description="Disordered" evidence="9">
    <location>
        <begin position="1"/>
        <end position="21"/>
    </location>
</feature>
<dbReference type="InterPro" id="IPR007194">
    <property type="entry name" value="TRAPP_component"/>
</dbReference>
<dbReference type="GO" id="GO:0016236">
    <property type="term" value="P:macroautophagy"/>
    <property type="evidence" value="ECO:0007669"/>
    <property type="project" value="UniProtKB-ARBA"/>
</dbReference>
<comment type="similarity">
    <text evidence="3 8">Belongs to the TRAPP small subunits family. BET3 subfamily.</text>
</comment>
<dbReference type="Pfam" id="PF04051">
    <property type="entry name" value="TRAPP"/>
    <property type="match status" value="1"/>
</dbReference>
<name>A0A7S0RI19_9CHLO</name>
<evidence type="ECO:0000256" key="3">
    <source>
        <dbReference type="ARBA" id="ARBA00006218"/>
    </source>
</evidence>
<evidence type="ECO:0000256" key="4">
    <source>
        <dbReference type="ARBA" id="ARBA00022448"/>
    </source>
</evidence>
<dbReference type="FunFam" id="3.30.1380.20:FF:000001">
    <property type="entry name" value="Trafficking protein particle complex subunit BET3"/>
    <property type="match status" value="1"/>
</dbReference>
<sequence length="195" mass="22494">MDPAQRPRMAPPGASQGQKPAVPQLEQINAEIFTFMYGSIIRQLITDFEDMEEVNKQLEQMGYNIGIRLIDEFLAKSKITRCTNFKETVDVIAKQAFPMFLSMSANATNWSQDGKECSLVFTDNPFTEFVELPEEYRDLKYLNLVCGVLRGALEQVSMDIEAKLTSDMLKGDDSYEIRVRLREHRDERFPYKEDD</sequence>
<gene>
    <name evidence="10" type="ORF">CLEI1391_LOCUS7949</name>
</gene>
<dbReference type="GO" id="GO:0048193">
    <property type="term" value="P:Golgi vesicle transport"/>
    <property type="evidence" value="ECO:0007669"/>
    <property type="project" value="InterPro"/>
</dbReference>
<dbReference type="EMBL" id="HBFB01014102">
    <property type="protein sequence ID" value="CAD8677372.1"/>
    <property type="molecule type" value="Transcribed_RNA"/>
</dbReference>
<dbReference type="GO" id="GO:0030008">
    <property type="term" value="C:TRAPP complex"/>
    <property type="evidence" value="ECO:0007669"/>
    <property type="project" value="InterPro"/>
</dbReference>
<evidence type="ECO:0000256" key="8">
    <source>
        <dbReference type="PIRNR" id="PIRNR018293"/>
    </source>
</evidence>
<protein>
    <recommendedName>
        <fullName evidence="8">Trafficking protein particle complex subunit</fullName>
    </recommendedName>
</protein>
<reference evidence="10" key="1">
    <citation type="submission" date="2021-01" db="EMBL/GenBank/DDBJ databases">
        <authorList>
            <person name="Corre E."/>
            <person name="Pelletier E."/>
            <person name="Niang G."/>
            <person name="Scheremetjew M."/>
            <person name="Finn R."/>
            <person name="Kale V."/>
            <person name="Holt S."/>
            <person name="Cochrane G."/>
            <person name="Meng A."/>
            <person name="Brown T."/>
            <person name="Cohen L."/>
        </authorList>
    </citation>
    <scope>NUCLEOTIDE SEQUENCE</scope>
    <source>
        <strain evidence="10">SAG 11-49</strain>
    </source>
</reference>
<evidence type="ECO:0000256" key="7">
    <source>
        <dbReference type="ARBA" id="ARBA00023034"/>
    </source>
</evidence>
<evidence type="ECO:0000256" key="9">
    <source>
        <dbReference type="SAM" id="MobiDB-lite"/>
    </source>
</evidence>
<comment type="subcellular location">
    <subcellularLocation>
        <location evidence="2">Endoplasmic reticulum</location>
    </subcellularLocation>
    <subcellularLocation>
        <location evidence="1 8">Golgi apparatus</location>
        <location evidence="1 8">cis-Golgi network</location>
    </subcellularLocation>
</comment>
<evidence type="ECO:0000256" key="6">
    <source>
        <dbReference type="ARBA" id="ARBA00022892"/>
    </source>
</evidence>
<evidence type="ECO:0000256" key="2">
    <source>
        <dbReference type="ARBA" id="ARBA00004240"/>
    </source>
</evidence>
<comment type="subunit">
    <text evidence="8">Homodimer.</text>
</comment>
<evidence type="ECO:0000313" key="10">
    <source>
        <dbReference type="EMBL" id="CAD8677372.1"/>
    </source>
</evidence>
<evidence type="ECO:0000256" key="1">
    <source>
        <dbReference type="ARBA" id="ARBA00004222"/>
    </source>
</evidence>
<organism evidence="10">
    <name type="scientific">Chlamydomonas leiostraca</name>
    <dbReference type="NCBI Taxonomy" id="1034604"/>
    <lineage>
        <taxon>Eukaryota</taxon>
        <taxon>Viridiplantae</taxon>
        <taxon>Chlorophyta</taxon>
        <taxon>core chlorophytes</taxon>
        <taxon>Chlorophyceae</taxon>
        <taxon>CS clade</taxon>
        <taxon>Chlamydomonadales</taxon>
        <taxon>Chlamydomonadaceae</taxon>
        <taxon>Chlamydomonas</taxon>
    </lineage>
</organism>
<keyword evidence="5" id="KW-0256">Endoplasmic reticulum</keyword>
<dbReference type="InterPro" id="IPR016721">
    <property type="entry name" value="Bet3"/>
</dbReference>
<evidence type="ECO:0000256" key="5">
    <source>
        <dbReference type="ARBA" id="ARBA00022824"/>
    </source>
</evidence>
<dbReference type="PIRSF" id="PIRSF018293">
    <property type="entry name" value="TRAPP_I_complex_Bet3"/>
    <property type="match status" value="1"/>
</dbReference>
<comment type="function">
    <text evidence="8">May play a role in vesicular transport from endoplasmic reticulum to Golgi.</text>
</comment>
<dbReference type="CDD" id="cd14942">
    <property type="entry name" value="TRAPPC3_bet3"/>
    <property type="match status" value="1"/>
</dbReference>
<keyword evidence="7 8" id="KW-0333">Golgi apparatus</keyword>
<proteinExistence type="inferred from homology"/>
<dbReference type="Gene3D" id="3.30.1380.20">
    <property type="entry name" value="Trafficking protein particle complex subunit 3"/>
    <property type="match status" value="1"/>
</dbReference>
<accession>A0A7S0RI19</accession>
<dbReference type="SUPFAM" id="SSF111126">
    <property type="entry name" value="Ligand-binding domain in the NO signalling and Golgi transport"/>
    <property type="match status" value="1"/>
</dbReference>
<dbReference type="InterPro" id="IPR024096">
    <property type="entry name" value="NO_sig/Golgi_transp_ligand-bd"/>
</dbReference>
<keyword evidence="6 8" id="KW-0931">ER-Golgi transport</keyword>